<feature type="signal peptide" evidence="6">
    <location>
        <begin position="1"/>
        <end position="18"/>
    </location>
</feature>
<dbReference type="SMART" id="SM00020">
    <property type="entry name" value="Tryp_SPc"/>
    <property type="match status" value="1"/>
</dbReference>
<dbReference type="AlphaFoldDB" id="A0A6P7GZD8"/>
<comment type="similarity">
    <text evidence="1">Belongs to the peptidase S1 family.</text>
</comment>
<dbReference type="Gene3D" id="2.40.10.10">
    <property type="entry name" value="Trypsin-like serine proteases"/>
    <property type="match status" value="2"/>
</dbReference>
<sequence length="351" mass="38827">MLKMLALVLMLYFAEIWAAPEHRLSIIGGHNATKGEFPYIVTIQECPIECSQLCNGVIISKSWILTSGHCVDLFIEGIWKEVYAGVTNIDDPNKQNRSVERSFYHENFNKTYPRLFDIGLVKVTTPFEFNELVQPAKLPKQDTEVLLAPGNLAGWGKMEHRLFPNSLQAVEVPVIDFQDCVNEFTEHGVKMPDYNNSAICTGHMGEGKGACSLDYGGPLQQDILVVGIVSCFAQCSPTGGLTLYTKISSYISWIAEHIDEELTFLDCVNEFTEHGVKMPDYNNSAICTGHMGEGKGACSLDYGGPLQQDILVVGIVSCFAQCSPTGGLTLYTKISSYISWIAEHIDEELTF</sequence>
<keyword evidence="5" id="KW-1015">Disulfide bond</keyword>
<keyword evidence="2" id="KW-0645">Protease</keyword>
<dbReference type="PANTHER" id="PTHR24276">
    <property type="entry name" value="POLYSERASE-RELATED"/>
    <property type="match status" value="1"/>
</dbReference>
<dbReference type="InterPro" id="IPR001254">
    <property type="entry name" value="Trypsin_dom"/>
</dbReference>
<dbReference type="InterPro" id="IPR050430">
    <property type="entry name" value="Peptidase_S1"/>
</dbReference>
<keyword evidence="3" id="KW-0378">Hydrolase</keyword>
<dbReference type="InterPro" id="IPR001314">
    <property type="entry name" value="Peptidase_S1A"/>
</dbReference>
<evidence type="ECO:0000256" key="2">
    <source>
        <dbReference type="ARBA" id="ARBA00022670"/>
    </source>
</evidence>
<keyword evidence="6" id="KW-0732">Signal</keyword>
<dbReference type="GO" id="GO:0004252">
    <property type="term" value="F:serine-type endopeptidase activity"/>
    <property type="evidence" value="ECO:0007669"/>
    <property type="project" value="InterPro"/>
</dbReference>
<proteinExistence type="inferred from homology"/>
<dbReference type="PROSITE" id="PS50240">
    <property type="entry name" value="TRYPSIN_DOM"/>
    <property type="match status" value="1"/>
</dbReference>
<reference evidence="8" key="1">
    <citation type="submission" date="2025-08" db="UniProtKB">
        <authorList>
            <consortium name="RefSeq"/>
        </authorList>
    </citation>
    <scope>IDENTIFICATION</scope>
</reference>
<evidence type="ECO:0000256" key="6">
    <source>
        <dbReference type="SAM" id="SignalP"/>
    </source>
</evidence>
<dbReference type="RefSeq" id="XP_028150803.1">
    <property type="nucleotide sequence ID" value="XM_028295002.1"/>
</dbReference>
<dbReference type="InterPro" id="IPR043504">
    <property type="entry name" value="Peptidase_S1_PA_chymotrypsin"/>
</dbReference>
<gene>
    <name evidence="8" type="primary">LOC114344153</name>
</gene>
<name>A0A6P7GZD8_DIAVI</name>
<dbReference type="PANTHER" id="PTHR24276:SF95">
    <property type="entry name" value="PEPTIDASE S1 DOMAIN-CONTAINING PROTEIN"/>
    <property type="match status" value="1"/>
</dbReference>
<dbReference type="InterPro" id="IPR009003">
    <property type="entry name" value="Peptidase_S1_PA"/>
</dbReference>
<dbReference type="SUPFAM" id="SSF50494">
    <property type="entry name" value="Trypsin-like serine proteases"/>
    <property type="match status" value="2"/>
</dbReference>
<dbReference type="InParanoid" id="A0A6P7GZD8"/>
<accession>A0A6P7GZD8</accession>
<evidence type="ECO:0000256" key="5">
    <source>
        <dbReference type="ARBA" id="ARBA00023157"/>
    </source>
</evidence>
<feature type="chain" id="PRO_5027792110" evidence="6">
    <location>
        <begin position="19"/>
        <end position="351"/>
    </location>
</feature>
<feature type="domain" description="Peptidase S1" evidence="7">
    <location>
        <begin position="26"/>
        <end position="259"/>
    </location>
</feature>
<organism evidence="8">
    <name type="scientific">Diabrotica virgifera virgifera</name>
    <name type="common">western corn rootworm</name>
    <dbReference type="NCBI Taxonomy" id="50390"/>
    <lineage>
        <taxon>Eukaryota</taxon>
        <taxon>Metazoa</taxon>
        <taxon>Ecdysozoa</taxon>
        <taxon>Arthropoda</taxon>
        <taxon>Hexapoda</taxon>
        <taxon>Insecta</taxon>
        <taxon>Pterygota</taxon>
        <taxon>Neoptera</taxon>
        <taxon>Endopterygota</taxon>
        <taxon>Coleoptera</taxon>
        <taxon>Polyphaga</taxon>
        <taxon>Cucujiformia</taxon>
        <taxon>Chrysomeloidea</taxon>
        <taxon>Chrysomelidae</taxon>
        <taxon>Galerucinae</taxon>
        <taxon>Diabroticina</taxon>
        <taxon>Diabroticites</taxon>
        <taxon>Diabrotica</taxon>
    </lineage>
</organism>
<dbReference type="GO" id="GO:0006508">
    <property type="term" value="P:proteolysis"/>
    <property type="evidence" value="ECO:0007669"/>
    <property type="project" value="UniProtKB-KW"/>
</dbReference>
<dbReference type="CDD" id="cd00190">
    <property type="entry name" value="Tryp_SPc"/>
    <property type="match status" value="1"/>
</dbReference>
<evidence type="ECO:0000259" key="7">
    <source>
        <dbReference type="PROSITE" id="PS50240"/>
    </source>
</evidence>
<protein>
    <submittedName>
        <fullName evidence="8">Coagulation factor IX-like</fullName>
    </submittedName>
</protein>
<evidence type="ECO:0000256" key="4">
    <source>
        <dbReference type="ARBA" id="ARBA00022825"/>
    </source>
</evidence>
<keyword evidence="4" id="KW-0720">Serine protease</keyword>
<dbReference type="PRINTS" id="PR00722">
    <property type="entry name" value="CHYMOTRYPSIN"/>
</dbReference>
<dbReference type="FunFam" id="2.40.10.10:FF:000068">
    <property type="entry name" value="transmembrane protease serine 2"/>
    <property type="match status" value="1"/>
</dbReference>
<dbReference type="Pfam" id="PF00089">
    <property type="entry name" value="Trypsin"/>
    <property type="match status" value="2"/>
</dbReference>
<evidence type="ECO:0000256" key="1">
    <source>
        <dbReference type="ARBA" id="ARBA00007664"/>
    </source>
</evidence>
<evidence type="ECO:0000313" key="8">
    <source>
        <dbReference type="RefSeq" id="XP_028150803.1"/>
    </source>
</evidence>
<evidence type="ECO:0000256" key="3">
    <source>
        <dbReference type="ARBA" id="ARBA00022801"/>
    </source>
</evidence>